<comment type="subcellular location">
    <subcellularLocation>
        <location evidence="1">Mitochondrion</location>
    </subcellularLocation>
</comment>
<evidence type="ECO:0000313" key="7">
    <source>
        <dbReference type="EMBL" id="CAD6184131.1"/>
    </source>
</evidence>
<dbReference type="SMART" id="SM00829">
    <property type="entry name" value="PKS_ER"/>
    <property type="match status" value="1"/>
</dbReference>
<dbReference type="InterPro" id="IPR013154">
    <property type="entry name" value="ADH-like_N"/>
</dbReference>
<evidence type="ECO:0000256" key="3">
    <source>
        <dbReference type="ARBA" id="ARBA00022946"/>
    </source>
</evidence>
<dbReference type="GO" id="GO:0016491">
    <property type="term" value="F:oxidoreductase activity"/>
    <property type="evidence" value="ECO:0007669"/>
    <property type="project" value="UniProtKB-KW"/>
</dbReference>
<dbReference type="InterPro" id="IPR050700">
    <property type="entry name" value="YIM1/Zinc_Alcohol_DH_Fams"/>
</dbReference>
<keyword evidence="5" id="KW-0496">Mitochondrion</keyword>
<dbReference type="Proteomes" id="UP000835052">
    <property type="component" value="Unassembled WGS sequence"/>
</dbReference>
<keyword evidence="4" id="KW-0560">Oxidoreductase</keyword>
<evidence type="ECO:0000313" key="8">
    <source>
        <dbReference type="Proteomes" id="UP000835052"/>
    </source>
</evidence>
<evidence type="ECO:0000256" key="2">
    <source>
        <dbReference type="ARBA" id="ARBA00010371"/>
    </source>
</evidence>
<gene>
    <name evidence="7" type="ORF">CAUJ_LOCUS50</name>
</gene>
<sequence length="365" mass="39745">MEKVFRRCLSSRTYVMQAWQATDTTGIKLETVPLPTMKKSSQVLIKVKASSVNPLDVQMAKGYGRDLLGKWKKADSCDLATSHFPVIPGRDCSGTVVAVGGGVHDFVPGDEVIAVVPAILQGTHAEYVVTEADYCAAKPRNLSFTEAAALPYVASTAYSALVNFARVDPKNVGRTRVLIHGGAGGVGSMAIQLLKAWGVDKVVATCSSDSFEAVQKLGAIPVDYRCPQATDKLAALAPFEVVLDTVDSELSRWSDNVMGVWRNCVHASIVSPLLNDTDRYGTPQGLLSTAFKHFNRSFQSSLRGRWYTYAFFMPSKNCMRQLADLAEEGKVVPIVERVVPFSEITDAYEKVGLLKGRGKTIIEMR</sequence>
<comment type="similarity">
    <text evidence="2">Belongs to the zinc-containing alcohol dehydrogenase family. Quinone oxidoreductase subfamily.</text>
</comment>
<name>A0A8S1GMF8_9PELO</name>
<dbReference type="GO" id="GO:0005739">
    <property type="term" value="C:mitochondrion"/>
    <property type="evidence" value="ECO:0007669"/>
    <property type="project" value="UniProtKB-SubCell"/>
</dbReference>
<dbReference type="Gene3D" id="3.40.50.720">
    <property type="entry name" value="NAD(P)-binding Rossmann-like Domain"/>
    <property type="match status" value="1"/>
</dbReference>
<accession>A0A8S1GMF8</accession>
<dbReference type="InterPro" id="IPR037397">
    <property type="entry name" value="RTN4IP1"/>
</dbReference>
<dbReference type="InterPro" id="IPR020843">
    <property type="entry name" value="ER"/>
</dbReference>
<dbReference type="FunFam" id="3.90.180.10:FF:000082">
    <property type="entry name" value="Reticulon-4-interacting protein 1, mitochondrial"/>
    <property type="match status" value="1"/>
</dbReference>
<dbReference type="Gene3D" id="3.90.180.10">
    <property type="entry name" value="Medium-chain alcohol dehydrogenases, catalytic domain"/>
    <property type="match status" value="1"/>
</dbReference>
<dbReference type="AlphaFoldDB" id="A0A8S1GMF8"/>
<dbReference type="CDD" id="cd08248">
    <property type="entry name" value="RTN4I1"/>
    <property type="match status" value="1"/>
</dbReference>
<comment type="caution">
    <text evidence="7">The sequence shown here is derived from an EMBL/GenBank/DDBJ whole genome shotgun (WGS) entry which is preliminary data.</text>
</comment>
<dbReference type="PANTHER" id="PTHR11695:SF294">
    <property type="entry name" value="RETICULON-4-INTERACTING PROTEIN 1, MITOCHONDRIAL"/>
    <property type="match status" value="1"/>
</dbReference>
<keyword evidence="8" id="KW-1185">Reference proteome</keyword>
<evidence type="ECO:0000256" key="5">
    <source>
        <dbReference type="ARBA" id="ARBA00023128"/>
    </source>
</evidence>
<dbReference type="Pfam" id="PF08240">
    <property type="entry name" value="ADH_N"/>
    <property type="match status" value="1"/>
</dbReference>
<evidence type="ECO:0000256" key="1">
    <source>
        <dbReference type="ARBA" id="ARBA00004173"/>
    </source>
</evidence>
<proteinExistence type="inferred from homology"/>
<feature type="domain" description="Enoyl reductase (ER)" evidence="6">
    <location>
        <begin position="22"/>
        <end position="362"/>
    </location>
</feature>
<dbReference type="InterPro" id="IPR036291">
    <property type="entry name" value="NAD(P)-bd_dom_sf"/>
</dbReference>
<evidence type="ECO:0000259" key="6">
    <source>
        <dbReference type="SMART" id="SM00829"/>
    </source>
</evidence>
<dbReference type="InterPro" id="IPR011032">
    <property type="entry name" value="GroES-like_sf"/>
</dbReference>
<dbReference type="SUPFAM" id="SSF51735">
    <property type="entry name" value="NAD(P)-binding Rossmann-fold domains"/>
    <property type="match status" value="1"/>
</dbReference>
<reference evidence="7" key="1">
    <citation type="submission" date="2020-10" db="EMBL/GenBank/DDBJ databases">
        <authorList>
            <person name="Kikuchi T."/>
        </authorList>
    </citation>
    <scope>NUCLEOTIDE SEQUENCE</scope>
    <source>
        <strain evidence="7">NKZ352</strain>
    </source>
</reference>
<dbReference type="Pfam" id="PF13602">
    <property type="entry name" value="ADH_zinc_N_2"/>
    <property type="match status" value="1"/>
</dbReference>
<dbReference type="SUPFAM" id="SSF50129">
    <property type="entry name" value="GroES-like"/>
    <property type="match status" value="1"/>
</dbReference>
<dbReference type="EMBL" id="CAJGYM010000001">
    <property type="protein sequence ID" value="CAD6184131.1"/>
    <property type="molecule type" value="Genomic_DNA"/>
</dbReference>
<evidence type="ECO:0000256" key="4">
    <source>
        <dbReference type="ARBA" id="ARBA00023002"/>
    </source>
</evidence>
<dbReference type="FunFam" id="3.40.50.720:FF:000147">
    <property type="entry name" value="Reticulon-4-interacting protein 1 homolog, mitochondrial"/>
    <property type="match status" value="1"/>
</dbReference>
<organism evidence="7 8">
    <name type="scientific">Caenorhabditis auriculariae</name>
    <dbReference type="NCBI Taxonomy" id="2777116"/>
    <lineage>
        <taxon>Eukaryota</taxon>
        <taxon>Metazoa</taxon>
        <taxon>Ecdysozoa</taxon>
        <taxon>Nematoda</taxon>
        <taxon>Chromadorea</taxon>
        <taxon>Rhabditida</taxon>
        <taxon>Rhabditina</taxon>
        <taxon>Rhabditomorpha</taxon>
        <taxon>Rhabditoidea</taxon>
        <taxon>Rhabditidae</taxon>
        <taxon>Peloderinae</taxon>
        <taxon>Caenorhabditis</taxon>
    </lineage>
</organism>
<dbReference type="OrthoDB" id="48317at2759"/>
<dbReference type="PANTHER" id="PTHR11695">
    <property type="entry name" value="ALCOHOL DEHYDROGENASE RELATED"/>
    <property type="match status" value="1"/>
</dbReference>
<keyword evidence="3" id="KW-0809">Transit peptide</keyword>
<protein>
    <recommendedName>
        <fullName evidence="6">Enoyl reductase (ER) domain-containing protein</fullName>
    </recommendedName>
</protein>